<keyword evidence="3" id="KW-0963">Cytoplasm</keyword>
<dbReference type="Pfam" id="PF17866">
    <property type="entry name" value="AAA_lid_6"/>
    <property type="match status" value="1"/>
</dbReference>
<dbReference type="InterPro" id="IPR049078">
    <property type="entry name" value="T7SS_EccA1-like_N"/>
</dbReference>
<dbReference type="Pfam" id="PF00004">
    <property type="entry name" value="AAA"/>
    <property type="match status" value="1"/>
</dbReference>
<organism evidence="7">
    <name type="scientific">Gordonia amarae</name>
    <dbReference type="NCBI Taxonomy" id="36821"/>
    <lineage>
        <taxon>Bacteria</taxon>
        <taxon>Bacillati</taxon>
        <taxon>Actinomycetota</taxon>
        <taxon>Actinomycetes</taxon>
        <taxon>Mycobacteriales</taxon>
        <taxon>Gordoniaceae</taxon>
        <taxon>Gordonia</taxon>
    </lineage>
</organism>
<dbReference type="InterPro" id="IPR041627">
    <property type="entry name" value="AAA_lid_6"/>
</dbReference>
<dbReference type="SMART" id="SM00382">
    <property type="entry name" value="AAA"/>
    <property type="match status" value="1"/>
</dbReference>
<dbReference type="SUPFAM" id="SSF48452">
    <property type="entry name" value="TPR-like"/>
    <property type="match status" value="1"/>
</dbReference>
<dbReference type="Pfam" id="PF21545">
    <property type="entry name" value="T7SS_EccA1_N"/>
    <property type="match status" value="1"/>
</dbReference>
<dbReference type="InterPro" id="IPR027417">
    <property type="entry name" value="P-loop_NTPase"/>
</dbReference>
<dbReference type="Gene3D" id="1.10.8.60">
    <property type="match status" value="1"/>
</dbReference>
<dbReference type="SUPFAM" id="SSF52540">
    <property type="entry name" value="P-loop containing nucleoside triphosphate hydrolases"/>
    <property type="match status" value="1"/>
</dbReference>
<dbReference type="InterPro" id="IPR023835">
    <property type="entry name" value="T7SS_EccA"/>
</dbReference>
<sequence>MTQAAHRARQLFDLGILSLGIPVDGQEPVNDREQAARAFTRASQWDPAMADAWLGRMACGESTDEVIAALYHHRDAIGREQRRLRLPHRILAGRWDTTVGIDYPLTDATDATAAYATTLVRGSDPAGADDVLSAVTGDVPVVDLIRGVLQFATGRWNHVLTALTPATGWPDQVLGCAAQFMTGTACVQLGMFDEGTRQLAGVVSGPVPALATQALFTTGMALREQGQEAAAVSHFQQVYARDPGFGPAAEAMRSPAYRLVITSAAQIDARTDPWTPDLLAEDSELSSAAMENGSGTDTELVDDAQRRLDAQIGLDEVKLQVAKLRSAATMARLRSDKGLSTASRSLHLAFTGPPGTGKTTVARIVATMYRGLGFIKSDKVVEVSRGDLVGQHLGSTAIKTSEVIDSALDGVLFIDEAYTLIQEGLSGGDAFGKEAVDTLLARMENDRDRLVVIIAGYDDEIDRFLAANDGLASRFSRRIRFASYSPTELADIGSHIAAGRDSTLTTEALVELERACAALCSDVRPTVSGPRRGIDIAGNGRFIRNVIESAEEEREFRLSGRDDLGTLTHDDLMCIDAADIRAALTQLTGKA</sequence>
<comment type="subcellular location">
    <subcellularLocation>
        <location evidence="1">Cytoplasm</location>
    </subcellularLocation>
</comment>
<evidence type="ECO:0000259" key="6">
    <source>
        <dbReference type="SMART" id="SM00382"/>
    </source>
</evidence>
<evidence type="ECO:0000256" key="2">
    <source>
        <dbReference type="ARBA" id="ARBA00010378"/>
    </source>
</evidence>
<dbReference type="PRINTS" id="PR00819">
    <property type="entry name" value="CBXCFQXSUPER"/>
</dbReference>
<dbReference type="EMBL" id="CP045810">
    <property type="protein sequence ID" value="QHN40948.1"/>
    <property type="molecule type" value="Genomic_DNA"/>
</dbReference>
<dbReference type="Gene3D" id="3.40.50.300">
    <property type="entry name" value="P-loop containing nucleotide triphosphate hydrolases"/>
    <property type="match status" value="1"/>
</dbReference>
<dbReference type="CDD" id="cd00009">
    <property type="entry name" value="AAA"/>
    <property type="match status" value="1"/>
</dbReference>
<evidence type="ECO:0000256" key="4">
    <source>
        <dbReference type="ARBA" id="ARBA00022741"/>
    </source>
</evidence>
<dbReference type="RefSeq" id="WP_005184619.1">
    <property type="nucleotide sequence ID" value="NZ_CP045804.1"/>
</dbReference>
<comment type="similarity">
    <text evidence="2">Belongs to the CbxX/CfxQ family.</text>
</comment>
<dbReference type="FunFam" id="3.40.50.300:FF:000216">
    <property type="entry name" value="Type VII secretion ATPase EccA"/>
    <property type="match status" value="1"/>
</dbReference>
<keyword evidence="5" id="KW-0067">ATP-binding</keyword>
<evidence type="ECO:0000313" key="7">
    <source>
        <dbReference type="EMBL" id="QHN40948.1"/>
    </source>
</evidence>
<dbReference type="GO" id="GO:0005524">
    <property type="term" value="F:ATP binding"/>
    <property type="evidence" value="ECO:0007669"/>
    <property type="project" value="UniProtKB-KW"/>
</dbReference>
<dbReference type="InterPro" id="IPR011990">
    <property type="entry name" value="TPR-like_helical_dom_sf"/>
</dbReference>
<gene>
    <name evidence="7" type="primary">eccA</name>
    <name evidence="7" type="ORF">GII30_18850</name>
</gene>
<dbReference type="PANTHER" id="PTHR43392">
    <property type="entry name" value="AAA-TYPE ATPASE FAMILY PROTEIN / ANKYRIN REPEAT FAMILY PROTEIN"/>
    <property type="match status" value="1"/>
</dbReference>
<evidence type="ECO:0000256" key="3">
    <source>
        <dbReference type="ARBA" id="ARBA00022490"/>
    </source>
</evidence>
<keyword evidence="4" id="KW-0547">Nucleotide-binding</keyword>
<accession>A0A857L303</accession>
<dbReference type="InterPro" id="IPR019734">
    <property type="entry name" value="TPR_rpt"/>
</dbReference>
<feature type="domain" description="AAA+ ATPase" evidence="6">
    <location>
        <begin position="344"/>
        <end position="485"/>
    </location>
</feature>
<reference evidence="7" key="1">
    <citation type="journal article" date="2021" name="Nat. Microbiol.">
        <title>Cocultivation of an ultrasmall environmental parasitic bacterium with lytic ability against bacteria associated with wastewater foams.</title>
        <authorList>
            <person name="Batinovic S."/>
            <person name="Rose J.J.A."/>
            <person name="Ratcliffe J."/>
            <person name="Seviour R.J."/>
            <person name="Petrovski S."/>
        </authorList>
    </citation>
    <scope>NUCLEOTIDE SEQUENCE</scope>
    <source>
        <strain evidence="7">CON44</strain>
    </source>
</reference>
<dbReference type="Gene3D" id="1.25.40.10">
    <property type="entry name" value="Tetratricopeptide repeat domain"/>
    <property type="match status" value="1"/>
</dbReference>
<dbReference type="InterPro" id="IPR000641">
    <property type="entry name" value="CbxX/CfxQ"/>
</dbReference>
<evidence type="ECO:0000256" key="1">
    <source>
        <dbReference type="ARBA" id="ARBA00004496"/>
    </source>
</evidence>
<dbReference type="InterPro" id="IPR050773">
    <property type="entry name" value="CbxX/CfxQ_RuBisCO_ESX"/>
</dbReference>
<dbReference type="InterPro" id="IPR003593">
    <property type="entry name" value="AAA+_ATPase"/>
</dbReference>
<dbReference type="PANTHER" id="PTHR43392:SF2">
    <property type="entry name" value="AAA-TYPE ATPASE FAMILY PROTEIN _ ANKYRIN REPEAT FAMILY PROTEIN"/>
    <property type="match status" value="1"/>
</dbReference>
<dbReference type="NCBIfam" id="TIGR03922">
    <property type="entry name" value="T7SS_EccA"/>
    <property type="match status" value="1"/>
</dbReference>
<dbReference type="GO" id="GO:0005737">
    <property type="term" value="C:cytoplasm"/>
    <property type="evidence" value="ECO:0007669"/>
    <property type="project" value="UniProtKB-SubCell"/>
</dbReference>
<dbReference type="PROSITE" id="PS50005">
    <property type="entry name" value="TPR"/>
    <property type="match status" value="1"/>
</dbReference>
<protein>
    <submittedName>
        <fullName evidence="7">Type VII secretion AAA-ATPase EccA</fullName>
    </submittedName>
</protein>
<dbReference type="InterPro" id="IPR003959">
    <property type="entry name" value="ATPase_AAA_core"/>
</dbReference>
<dbReference type="GO" id="GO:0016887">
    <property type="term" value="F:ATP hydrolysis activity"/>
    <property type="evidence" value="ECO:0007669"/>
    <property type="project" value="InterPro"/>
</dbReference>
<dbReference type="AlphaFoldDB" id="A0A857L303"/>
<proteinExistence type="inferred from homology"/>
<name>A0A857L303_9ACTN</name>
<evidence type="ECO:0000256" key="5">
    <source>
        <dbReference type="ARBA" id="ARBA00022840"/>
    </source>
</evidence>